<name>A0A3E1NTB1_9BACT</name>
<dbReference type="InterPro" id="IPR036388">
    <property type="entry name" value="WH-like_DNA-bd_sf"/>
</dbReference>
<dbReference type="OrthoDB" id="9797599at2"/>
<dbReference type="PANTHER" id="PTHR33204:SF29">
    <property type="entry name" value="TRANSCRIPTIONAL REGULATOR"/>
    <property type="match status" value="1"/>
</dbReference>
<dbReference type="SUPFAM" id="SSF46785">
    <property type="entry name" value="Winged helix' DNA-binding domain"/>
    <property type="match status" value="1"/>
</dbReference>
<evidence type="ECO:0000313" key="6">
    <source>
        <dbReference type="Proteomes" id="UP000261174"/>
    </source>
</evidence>
<keyword evidence="2" id="KW-0238">DNA-binding</keyword>
<dbReference type="EMBL" id="QTJV01000016">
    <property type="protein sequence ID" value="RFM31152.1"/>
    <property type="molecule type" value="Genomic_DNA"/>
</dbReference>
<organism evidence="5 6">
    <name type="scientific">Chitinophaga silvisoli</name>
    <dbReference type="NCBI Taxonomy" id="2291814"/>
    <lineage>
        <taxon>Bacteria</taxon>
        <taxon>Pseudomonadati</taxon>
        <taxon>Bacteroidota</taxon>
        <taxon>Chitinophagia</taxon>
        <taxon>Chitinophagales</taxon>
        <taxon>Chitinophagaceae</taxon>
        <taxon>Chitinophaga</taxon>
    </lineage>
</organism>
<dbReference type="InterPro" id="IPR036390">
    <property type="entry name" value="WH_DNA-bd_sf"/>
</dbReference>
<dbReference type="Gene3D" id="1.10.10.10">
    <property type="entry name" value="Winged helix-like DNA-binding domain superfamily/Winged helix DNA-binding domain"/>
    <property type="match status" value="1"/>
</dbReference>
<keyword evidence="1" id="KW-0805">Transcription regulation</keyword>
<dbReference type="PANTHER" id="PTHR33204">
    <property type="entry name" value="TRANSCRIPTIONAL REGULATOR, MARR FAMILY"/>
    <property type="match status" value="1"/>
</dbReference>
<dbReference type="GO" id="GO:0003677">
    <property type="term" value="F:DNA binding"/>
    <property type="evidence" value="ECO:0007669"/>
    <property type="project" value="UniProtKB-KW"/>
</dbReference>
<reference evidence="5 6" key="1">
    <citation type="submission" date="2018-08" db="EMBL/GenBank/DDBJ databases">
        <title>Chitinophaga sp. K20C18050901, a novel bacterium isolated from forest soil.</title>
        <authorList>
            <person name="Wang C."/>
        </authorList>
    </citation>
    <scope>NUCLEOTIDE SEQUENCE [LARGE SCALE GENOMIC DNA]</scope>
    <source>
        <strain evidence="5 6">K20C18050901</strain>
    </source>
</reference>
<evidence type="ECO:0000259" key="4">
    <source>
        <dbReference type="PROSITE" id="PS51118"/>
    </source>
</evidence>
<comment type="caution">
    <text evidence="5">The sequence shown here is derived from an EMBL/GenBank/DDBJ whole genome shotgun (WGS) entry which is preliminary data.</text>
</comment>
<evidence type="ECO:0000256" key="3">
    <source>
        <dbReference type="ARBA" id="ARBA00023163"/>
    </source>
</evidence>
<dbReference type="AlphaFoldDB" id="A0A3E1NTB1"/>
<dbReference type="RefSeq" id="WP_116857186.1">
    <property type="nucleotide sequence ID" value="NZ_QTJV01000016.1"/>
</dbReference>
<evidence type="ECO:0000256" key="2">
    <source>
        <dbReference type="ARBA" id="ARBA00023125"/>
    </source>
</evidence>
<sequence length="115" mass="13660">MYTRKIPRLYNCSLEVTMEVMGGKWKPFIICYLQHGPKRPSELLKMINGASKRVISQQLKELEDHDIITKNVYAEVPVRTEYYLTEYGRELLPVVLMMEQWGRKYQPHLENKRTA</sequence>
<dbReference type="Proteomes" id="UP000261174">
    <property type="component" value="Unassembled WGS sequence"/>
</dbReference>
<keyword evidence="6" id="KW-1185">Reference proteome</keyword>
<dbReference type="InterPro" id="IPR002577">
    <property type="entry name" value="HTH_HxlR"/>
</dbReference>
<protein>
    <submittedName>
        <fullName evidence="5">Transcriptional regulator</fullName>
    </submittedName>
</protein>
<evidence type="ECO:0000256" key="1">
    <source>
        <dbReference type="ARBA" id="ARBA00023015"/>
    </source>
</evidence>
<feature type="domain" description="HTH hxlR-type" evidence="4">
    <location>
        <begin position="12"/>
        <end position="110"/>
    </location>
</feature>
<proteinExistence type="predicted"/>
<evidence type="ECO:0000313" key="5">
    <source>
        <dbReference type="EMBL" id="RFM31152.1"/>
    </source>
</evidence>
<gene>
    <name evidence="5" type="ORF">DXN04_30395</name>
</gene>
<accession>A0A3E1NTB1</accession>
<dbReference type="Pfam" id="PF01638">
    <property type="entry name" value="HxlR"/>
    <property type="match status" value="1"/>
</dbReference>
<keyword evidence="3" id="KW-0804">Transcription</keyword>
<dbReference type="PROSITE" id="PS51118">
    <property type="entry name" value="HTH_HXLR"/>
    <property type="match status" value="1"/>
</dbReference>